<dbReference type="Gene3D" id="3.40.50.2000">
    <property type="entry name" value="Glycogen Phosphorylase B"/>
    <property type="match status" value="2"/>
</dbReference>
<reference evidence="8 9" key="1">
    <citation type="submission" date="2017-04" db="EMBL/GenBank/DDBJ databases">
        <authorList>
            <person name="Lin X.B."/>
            <person name="Stothard P."/>
            <person name="Tasseva G."/>
            <person name="Walter J."/>
        </authorList>
    </citation>
    <scope>NUCLEOTIDE SEQUENCE [LARGE SCALE GENOMIC DNA]</scope>
    <source>
        <strain evidence="8 9">117c</strain>
    </source>
</reference>
<evidence type="ECO:0000313" key="8">
    <source>
        <dbReference type="EMBL" id="OYS12970.1"/>
    </source>
</evidence>
<feature type="domain" description="Glucosyltransferase 3-like N-terminal" evidence="6">
    <location>
        <begin position="3"/>
        <end position="151"/>
    </location>
</feature>
<comment type="domain">
    <text evidence="5">Dimerizes via the C-terminus; dimerization is required for tetramer formation. Binds protein substrate via an exposed loop in the N-terminus.</text>
</comment>
<dbReference type="Proteomes" id="UP000215693">
    <property type="component" value="Unassembled WGS sequence"/>
</dbReference>
<evidence type="ECO:0000256" key="3">
    <source>
        <dbReference type="ARBA" id="ARBA00022679"/>
    </source>
</evidence>
<sequence>MAVYITKINGFSVDIIQPVQQMVVDYANELGIDEFGIFTYNWPDEPKMYLDTRFDGIIAALNPGDTVIVQTPVWLGVNWENAFIDHLNIYPNIKKVLFIHDVPPLMSPENHYLLPAYIDYYNKFDILIVPSQNMYDFLRKNGLAEKPYVIQYFWDHPAQILYDTKPENKKIINFAGSAEKFGSLPDWKDSKANLRIYGNPVGENRSNVQFVGHKPESILLDDIRSHGGFGLVWGTINKSWEQYMTLNTTFKTSTYLAAGLPLIVKDNLAEVEIIKRKNLGLVVNNLEEAQEKVLQISDSEYNQMVENVDNFAKLIRNGYFTKRALVEAIFKARFD</sequence>
<evidence type="ECO:0000256" key="2">
    <source>
        <dbReference type="ARBA" id="ARBA00022676"/>
    </source>
</evidence>
<dbReference type="HAMAP" id="MF_00841">
    <property type="entry name" value="Gtf3"/>
    <property type="match status" value="1"/>
</dbReference>
<comment type="pathway">
    <text evidence="1 5">Protein modification; protein glycosylation.</text>
</comment>
<dbReference type="GO" id="GO:0000166">
    <property type="term" value="F:nucleotide binding"/>
    <property type="evidence" value="ECO:0007669"/>
    <property type="project" value="UniProtKB-KW"/>
</dbReference>
<feature type="binding site" evidence="5">
    <location>
        <position position="180"/>
    </location>
    <ligand>
        <name>UDP</name>
        <dbReference type="ChEBI" id="CHEBI:58223"/>
    </ligand>
</feature>
<accession>A0A9X6NY63</accession>
<dbReference type="Pfam" id="PF26334">
    <property type="entry name" value="Gtf3_N"/>
    <property type="match status" value="1"/>
</dbReference>
<keyword evidence="2 5" id="KW-0328">Glycosyltransferase</keyword>
<reference evidence="8 9" key="2">
    <citation type="submission" date="2017-09" db="EMBL/GenBank/DDBJ databases">
        <title>Tripartite evolution among Lactobacillus johnsonii, Lactobacillus taiwanensis, Lactobacillus reuteri and their rodent host.</title>
        <authorList>
            <person name="Wang T."/>
            <person name="Knowles S."/>
            <person name="Cheng C."/>
        </authorList>
    </citation>
    <scope>NUCLEOTIDE SEQUENCE [LARGE SCALE GENOMIC DNA]</scope>
    <source>
        <strain evidence="8 9">117c</strain>
    </source>
</reference>
<keyword evidence="3 5" id="KW-0808">Transferase</keyword>
<evidence type="ECO:0000313" key="9">
    <source>
        <dbReference type="Proteomes" id="UP000215693"/>
    </source>
</evidence>
<evidence type="ECO:0000256" key="1">
    <source>
        <dbReference type="ARBA" id="ARBA00004922"/>
    </source>
</evidence>
<dbReference type="PIRSF" id="PIRSF007023">
    <property type="entry name" value="UDP-Galf_transf"/>
    <property type="match status" value="1"/>
</dbReference>
<dbReference type="InterPro" id="IPR058592">
    <property type="entry name" value="Gtf3_C"/>
</dbReference>
<protein>
    <recommendedName>
        <fullName evidence="5">Glucosyltransferase 3</fullName>
        <ecNumber evidence="5">2.4.1.-</ecNumber>
    </recommendedName>
</protein>
<evidence type="ECO:0000259" key="6">
    <source>
        <dbReference type="Pfam" id="PF26334"/>
    </source>
</evidence>
<comment type="similarity">
    <text evidence="5">Belongs to the Gtf3 glucosyltransferase family.</text>
</comment>
<name>A0A9X6NY63_LACJH</name>
<keyword evidence="4 5" id="KW-0547">Nucleotide-binding</keyword>
<dbReference type="GO" id="GO:0035251">
    <property type="term" value="F:UDP-glucosyltransferase activity"/>
    <property type="evidence" value="ECO:0007669"/>
    <property type="project" value="InterPro"/>
</dbReference>
<dbReference type="SUPFAM" id="SSF53756">
    <property type="entry name" value="UDP-Glycosyltransferase/glycogen phosphorylase"/>
    <property type="match status" value="1"/>
</dbReference>
<dbReference type="Pfam" id="PF26337">
    <property type="entry name" value="Gtf3_C"/>
    <property type="match status" value="1"/>
</dbReference>
<comment type="caution">
    <text evidence="5">Lacks conserved residue(s) required for the propagation of feature annotation.</text>
</comment>
<proteinExistence type="inferred from homology"/>
<dbReference type="InterPro" id="IPR058591">
    <property type="entry name" value="Gtf3_N"/>
</dbReference>
<feature type="domain" description="Glucosyltransferase 3-like C-terminal" evidence="7">
    <location>
        <begin position="172"/>
        <end position="328"/>
    </location>
</feature>
<dbReference type="AlphaFoldDB" id="A0A9X6NY63"/>
<comment type="subunit">
    <text evidence="5">Homotetramer; a dimer of dimers.</text>
</comment>
<dbReference type="InterPro" id="IPR043676">
    <property type="entry name" value="Gtf3"/>
</dbReference>
<evidence type="ECO:0000256" key="5">
    <source>
        <dbReference type="HAMAP-Rule" id="MF_00841"/>
    </source>
</evidence>
<comment type="caution">
    <text evidence="8">The sequence shown here is derived from an EMBL/GenBank/DDBJ whole genome shotgun (WGS) entry which is preliminary data.</text>
</comment>
<organism evidence="8 9">
    <name type="scientific">Lactobacillus johnsonii</name>
    <dbReference type="NCBI Taxonomy" id="33959"/>
    <lineage>
        <taxon>Bacteria</taxon>
        <taxon>Bacillati</taxon>
        <taxon>Bacillota</taxon>
        <taxon>Bacilli</taxon>
        <taxon>Lactobacillales</taxon>
        <taxon>Lactobacillaceae</taxon>
        <taxon>Lactobacillus</taxon>
    </lineage>
</organism>
<evidence type="ECO:0000259" key="7">
    <source>
        <dbReference type="Pfam" id="PF26337"/>
    </source>
</evidence>
<gene>
    <name evidence="5" type="primary">gtf3</name>
    <name evidence="8" type="ORF">CBF50_04940</name>
</gene>
<dbReference type="EMBL" id="NGOH01000047">
    <property type="protein sequence ID" value="OYS12970.1"/>
    <property type="molecule type" value="Genomic_DNA"/>
</dbReference>
<dbReference type="EC" id="2.4.1.-" evidence="5"/>
<evidence type="ECO:0000256" key="4">
    <source>
        <dbReference type="ARBA" id="ARBA00022741"/>
    </source>
</evidence>
<dbReference type="RefSeq" id="WP_094497527.1">
    <property type="nucleotide sequence ID" value="NZ_NGOD01000010.1"/>
</dbReference>
<comment type="function">
    <text evidence="5">Required for polymorphic O-glycosylation of the serine-rich repeat protein in this bacteria. Catalyzes the second step in glycosylation by transferring a sugar from a UDP-activated sugar to the terminal GlcNAc moiety of the 3-O-(N-acetyl-alpha-D-glucosaminyl)-L-seryl-[protein] resulting from the first glycosylation step.</text>
</comment>